<organism evidence="1">
    <name type="scientific">Anguilla anguilla</name>
    <name type="common">European freshwater eel</name>
    <name type="synonym">Muraena anguilla</name>
    <dbReference type="NCBI Taxonomy" id="7936"/>
    <lineage>
        <taxon>Eukaryota</taxon>
        <taxon>Metazoa</taxon>
        <taxon>Chordata</taxon>
        <taxon>Craniata</taxon>
        <taxon>Vertebrata</taxon>
        <taxon>Euteleostomi</taxon>
        <taxon>Actinopterygii</taxon>
        <taxon>Neopterygii</taxon>
        <taxon>Teleostei</taxon>
        <taxon>Anguilliformes</taxon>
        <taxon>Anguillidae</taxon>
        <taxon>Anguilla</taxon>
    </lineage>
</organism>
<protein>
    <submittedName>
        <fullName evidence="1">Uncharacterized protein</fullName>
    </submittedName>
</protein>
<evidence type="ECO:0000313" key="1">
    <source>
        <dbReference type="EMBL" id="JAH69901.1"/>
    </source>
</evidence>
<accession>A0A0E9UVY3</accession>
<reference evidence="1" key="2">
    <citation type="journal article" date="2015" name="Fish Shellfish Immunol.">
        <title>Early steps in the European eel (Anguilla anguilla)-Vibrio vulnificus interaction in the gills: Role of the RtxA13 toxin.</title>
        <authorList>
            <person name="Callol A."/>
            <person name="Pajuelo D."/>
            <person name="Ebbesson L."/>
            <person name="Teles M."/>
            <person name="MacKenzie S."/>
            <person name="Amaro C."/>
        </authorList>
    </citation>
    <scope>NUCLEOTIDE SEQUENCE</scope>
</reference>
<dbReference type="EMBL" id="GBXM01038676">
    <property type="protein sequence ID" value="JAH69901.1"/>
    <property type="molecule type" value="Transcribed_RNA"/>
</dbReference>
<name>A0A0E9UVY3_ANGAN</name>
<sequence>MTPCPVLPRHTTIQVLNKDITYILSSLLSDTVTLIHTNSKWQVSEGIFIT</sequence>
<dbReference type="AlphaFoldDB" id="A0A0E9UVY3"/>
<proteinExistence type="predicted"/>
<reference evidence="1" key="1">
    <citation type="submission" date="2014-11" db="EMBL/GenBank/DDBJ databases">
        <authorList>
            <person name="Amaro Gonzalez C."/>
        </authorList>
    </citation>
    <scope>NUCLEOTIDE SEQUENCE</scope>
</reference>